<dbReference type="RefSeq" id="WP_345115222.1">
    <property type="nucleotide sequence ID" value="NZ_BAABDH010000088.1"/>
</dbReference>
<organism evidence="1 2">
    <name type="scientific">Hymenobacter algoricola</name>
    <dbReference type="NCBI Taxonomy" id="486267"/>
    <lineage>
        <taxon>Bacteria</taxon>
        <taxon>Pseudomonadati</taxon>
        <taxon>Bacteroidota</taxon>
        <taxon>Cytophagia</taxon>
        <taxon>Cytophagales</taxon>
        <taxon>Hymenobacteraceae</taxon>
        <taxon>Hymenobacter</taxon>
    </lineage>
</organism>
<gene>
    <name evidence="1" type="ORF">GCM10022406_28420</name>
</gene>
<dbReference type="EMBL" id="BAABDH010000088">
    <property type="protein sequence ID" value="GAA3944342.1"/>
    <property type="molecule type" value="Genomic_DNA"/>
</dbReference>
<keyword evidence="2" id="KW-1185">Reference proteome</keyword>
<accession>A0ABP7NG47</accession>
<reference evidence="2" key="1">
    <citation type="journal article" date="2019" name="Int. J. Syst. Evol. Microbiol.">
        <title>The Global Catalogue of Microorganisms (GCM) 10K type strain sequencing project: providing services to taxonomists for standard genome sequencing and annotation.</title>
        <authorList>
            <consortium name="The Broad Institute Genomics Platform"/>
            <consortium name="The Broad Institute Genome Sequencing Center for Infectious Disease"/>
            <person name="Wu L."/>
            <person name="Ma J."/>
        </authorList>
    </citation>
    <scope>NUCLEOTIDE SEQUENCE [LARGE SCALE GENOMIC DNA]</scope>
    <source>
        <strain evidence="2">JCM 17214</strain>
    </source>
</reference>
<sequence>MFNNTLQAASRAQRAAELILGRPAPDDNAPDPQPTPAGAAELVASEQDAPPVMHPVDAGAVPPRPGLPTLPLVVLGQETLPSLTTVVVATQRIELTRLLEHPAFTDEQRRMATGRIMAEADPARLGRWLTNIMQRVAEWEERTLAEEARQHPRPYPSDDC</sequence>
<name>A0ABP7NG47_9BACT</name>
<protein>
    <submittedName>
        <fullName evidence="1">Uncharacterized protein</fullName>
    </submittedName>
</protein>
<dbReference type="Proteomes" id="UP001499909">
    <property type="component" value="Unassembled WGS sequence"/>
</dbReference>
<evidence type="ECO:0000313" key="1">
    <source>
        <dbReference type="EMBL" id="GAA3944342.1"/>
    </source>
</evidence>
<comment type="caution">
    <text evidence="1">The sequence shown here is derived from an EMBL/GenBank/DDBJ whole genome shotgun (WGS) entry which is preliminary data.</text>
</comment>
<proteinExistence type="predicted"/>
<evidence type="ECO:0000313" key="2">
    <source>
        <dbReference type="Proteomes" id="UP001499909"/>
    </source>
</evidence>